<accession>A0ABQ6ETZ2</accession>
<evidence type="ECO:0000313" key="4">
    <source>
        <dbReference type="EMBL" id="GLT16484.1"/>
    </source>
</evidence>
<dbReference type="PANTHER" id="PTHR30483:SF6">
    <property type="entry name" value="PERIPLASMIC BINDING PROTEIN OF ABC TRANSPORTER FOR NATURAL AMINO ACIDS"/>
    <property type="match status" value="1"/>
</dbReference>
<proteinExistence type="inferred from homology"/>
<evidence type="ECO:0000256" key="2">
    <source>
        <dbReference type="ARBA" id="ARBA00022729"/>
    </source>
</evidence>
<organism evidence="4 5">
    <name type="scientific">Vibrio zhanjiangensis</name>
    <dbReference type="NCBI Taxonomy" id="1046128"/>
    <lineage>
        <taxon>Bacteria</taxon>
        <taxon>Pseudomonadati</taxon>
        <taxon>Pseudomonadota</taxon>
        <taxon>Gammaproteobacteria</taxon>
        <taxon>Vibrionales</taxon>
        <taxon>Vibrionaceae</taxon>
        <taxon>Vibrio</taxon>
    </lineage>
</organism>
<protein>
    <recommendedName>
        <fullName evidence="3">Leucine-binding protein domain-containing protein</fullName>
    </recommendedName>
</protein>
<evidence type="ECO:0000313" key="5">
    <source>
        <dbReference type="Proteomes" id="UP001157138"/>
    </source>
</evidence>
<reference evidence="5" key="1">
    <citation type="journal article" date="2019" name="Int. J. Syst. Evol. Microbiol.">
        <title>The Global Catalogue of Microorganisms (GCM) 10K type strain sequencing project: providing services to taxonomists for standard genome sequencing and annotation.</title>
        <authorList>
            <consortium name="The Broad Institute Genomics Platform"/>
            <consortium name="The Broad Institute Genome Sequencing Center for Infectious Disease"/>
            <person name="Wu L."/>
            <person name="Ma J."/>
        </authorList>
    </citation>
    <scope>NUCLEOTIDE SEQUENCE [LARGE SCALE GENOMIC DNA]</scope>
    <source>
        <strain evidence="5">NBRC 108723</strain>
    </source>
</reference>
<evidence type="ECO:0000259" key="3">
    <source>
        <dbReference type="Pfam" id="PF13458"/>
    </source>
</evidence>
<name>A0ABQ6ETZ2_9VIBR</name>
<gene>
    <name evidence="4" type="ORF">GCM10007938_02600</name>
</gene>
<sequence length="408" mass="45827">MEAMARWFWTVIFVLFAPLIALANQPEVFRIYLDADRTGHLESALSIEHGVKVAFSQHGDKIAGIPVEFIITDHRGNVLRSKKNMQRFLEDSQGLVYVAGLHSPPLIKYREYINKSKILTLVPWAAGTPITRYPSAEDNYVFRLSVDDSKVGNVLVSYALKQNCQQPHLLLENTGWGKSNHKAMMAALPEPLKNKVKTSWFNWGIKDIDARMLIREAQSSGGDCALLVANSREGKLIVESVSETGIELPIYSHWGITGGQFAQNVPFEVREKAKLRFIQSCFNFYSSESNDFNRAVFEKAKTMFPAYFEDANIKAPAGFIHGYDIASVLITATNKLNLTNDIQSSRKAVKVALESMNERVQGLLKAYQNPFTPFSEDNFDAHEALGSEDYCMAMYDEKDAVKLLPKAI</sequence>
<dbReference type="InterPro" id="IPR051010">
    <property type="entry name" value="BCAA_transport"/>
</dbReference>
<dbReference type="PANTHER" id="PTHR30483">
    <property type="entry name" value="LEUCINE-SPECIFIC-BINDING PROTEIN"/>
    <property type="match status" value="1"/>
</dbReference>
<dbReference type="Gene3D" id="3.40.50.2300">
    <property type="match status" value="2"/>
</dbReference>
<keyword evidence="5" id="KW-1185">Reference proteome</keyword>
<comment type="caution">
    <text evidence="4">The sequence shown here is derived from an EMBL/GenBank/DDBJ whole genome shotgun (WGS) entry which is preliminary data.</text>
</comment>
<dbReference type="EMBL" id="BSPW01000005">
    <property type="protein sequence ID" value="GLT16484.1"/>
    <property type="molecule type" value="Genomic_DNA"/>
</dbReference>
<feature type="domain" description="Leucine-binding protein" evidence="3">
    <location>
        <begin position="39"/>
        <end position="363"/>
    </location>
</feature>
<keyword evidence="2" id="KW-0732">Signal</keyword>
<comment type="similarity">
    <text evidence="1">Belongs to the leucine-binding protein family.</text>
</comment>
<dbReference type="Proteomes" id="UP001157138">
    <property type="component" value="Unassembled WGS sequence"/>
</dbReference>
<dbReference type="Pfam" id="PF13458">
    <property type="entry name" value="Peripla_BP_6"/>
    <property type="match status" value="1"/>
</dbReference>
<dbReference type="CDD" id="cd19979">
    <property type="entry name" value="PBP1_ABC_ligand_binding-like"/>
    <property type="match status" value="1"/>
</dbReference>
<dbReference type="InterPro" id="IPR028081">
    <property type="entry name" value="Leu-bd"/>
</dbReference>
<evidence type="ECO:0000256" key="1">
    <source>
        <dbReference type="ARBA" id="ARBA00010062"/>
    </source>
</evidence>
<dbReference type="InterPro" id="IPR028082">
    <property type="entry name" value="Peripla_BP_I"/>
</dbReference>
<dbReference type="SUPFAM" id="SSF53822">
    <property type="entry name" value="Periplasmic binding protein-like I"/>
    <property type="match status" value="1"/>
</dbReference>